<dbReference type="CDD" id="cd00093">
    <property type="entry name" value="HTH_XRE"/>
    <property type="match status" value="1"/>
</dbReference>
<dbReference type="Gene3D" id="1.10.260.40">
    <property type="entry name" value="lambda repressor-like DNA-binding domains"/>
    <property type="match status" value="1"/>
</dbReference>
<dbReference type="SUPFAM" id="SSF47413">
    <property type="entry name" value="lambda repressor-like DNA-binding domains"/>
    <property type="match status" value="1"/>
</dbReference>
<reference evidence="2 3" key="1">
    <citation type="submission" date="2020-06" db="EMBL/GenBank/DDBJ databases">
        <title>High-quality draft genome of sulfate reducer Desulfobacter latus type strain AcrS2 isolated from marine sediment.</title>
        <authorList>
            <person name="Hoppe M."/>
            <person name="Larsen C.K."/>
            <person name="Marshall I.P.G."/>
            <person name="Schramm A."/>
            <person name="Marietou A.G."/>
        </authorList>
    </citation>
    <scope>NUCLEOTIDE SEQUENCE [LARGE SCALE GENOMIC DNA]</scope>
    <source>
        <strain evidence="2 3">AcRS2</strain>
    </source>
</reference>
<protein>
    <submittedName>
        <fullName evidence="2">Helix-turn-helix transcriptional regulator</fullName>
    </submittedName>
</protein>
<dbReference type="Proteomes" id="UP000553343">
    <property type="component" value="Unassembled WGS sequence"/>
</dbReference>
<gene>
    <name evidence="2" type="ORF">HXW94_06160</name>
</gene>
<dbReference type="EMBL" id="JACADJ010000014">
    <property type="protein sequence ID" value="NWH04577.1"/>
    <property type="molecule type" value="Genomic_DNA"/>
</dbReference>
<evidence type="ECO:0000259" key="1">
    <source>
        <dbReference type="PROSITE" id="PS50943"/>
    </source>
</evidence>
<dbReference type="InterPro" id="IPR001387">
    <property type="entry name" value="Cro/C1-type_HTH"/>
</dbReference>
<organism evidence="2 3">
    <name type="scientific">Desulfobacter latus</name>
    <dbReference type="NCBI Taxonomy" id="2292"/>
    <lineage>
        <taxon>Bacteria</taxon>
        <taxon>Pseudomonadati</taxon>
        <taxon>Thermodesulfobacteriota</taxon>
        <taxon>Desulfobacteria</taxon>
        <taxon>Desulfobacterales</taxon>
        <taxon>Desulfobacteraceae</taxon>
        <taxon>Desulfobacter</taxon>
    </lineage>
</organism>
<dbReference type="Pfam" id="PF01381">
    <property type="entry name" value="HTH_3"/>
    <property type="match status" value="1"/>
</dbReference>
<name>A0A850T8N3_9BACT</name>
<proteinExistence type="predicted"/>
<sequence>MNEPTNVQIIEQNGVPVFAVIPYDEYRQAFPERITDENTLIPHEVVSIVVDKDCNLVKAWRIHLGFTQKEIAAKAGISQAALSQMEKANNHLRNSTLNKLAAAMNLTVDHLTD</sequence>
<evidence type="ECO:0000313" key="2">
    <source>
        <dbReference type="EMBL" id="NWH04577.1"/>
    </source>
</evidence>
<dbReference type="PROSITE" id="PS50943">
    <property type="entry name" value="HTH_CROC1"/>
    <property type="match status" value="1"/>
</dbReference>
<comment type="caution">
    <text evidence="2">The sequence shown here is derived from an EMBL/GenBank/DDBJ whole genome shotgun (WGS) entry which is preliminary data.</text>
</comment>
<dbReference type="InterPro" id="IPR010982">
    <property type="entry name" value="Lambda_DNA-bd_dom_sf"/>
</dbReference>
<keyword evidence="3" id="KW-1185">Reference proteome</keyword>
<evidence type="ECO:0000313" key="3">
    <source>
        <dbReference type="Proteomes" id="UP000553343"/>
    </source>
</evidence>
<accession>A0A850T8N3</accession>
<dbReference type="SMART" id="SM00530">
    <property type="entry name" value="HTH_XRE"/>
    <property type="match status" value="1"/>
</dbReference>
<dbReference type="RefSeq" id="WP_178366033.1">
    <property type="nucleotide sequence ID" value="NZ_JACADJ010000014.1"/>
</dbReference>
<dbReference type="AlphaFoldDB" id="A0A850T8N3"/>
<dbReference type="GO" id="GO:0003677">
    <property type="term" value="F:DNA binding"/>
    <property type="evidence" value="ECO:0007669"/>
    <property type="project" value="InterPro"/>
</dbReference>
<feature type="domain" description="HTH cro/C1-type" evidence="1">
    <location>
        <begin position="57"/>
        <end position="111"/>
    </location>
</feature>